<dbReference type="FunFam" id="2.10.25.10:FF:000135">
    <property type="entry name" value="Laminin subunit beta 4"/>
    <property type="match status" value="2"/>
</dbReference>
<protein>
    <recommendedName>
        <fullName evidence="15">Laminin subunit beta-2</fullName>
    </recommendedName>
    <alternativeName>
        <fullName evidence="18">Laminin-11 subunit beta</fullName>
    </alternativeName>
    <alternativeName>
        <fullName evidence="19">Laminin-14 subunit beta</fullName>
    </alternativeName>
    <alternativeName>
        <fullName evidence="23">Laminin-15 subunit beta</fullName>
    </alternativeName>
    <alternativeName>
        <fullName evidence="22">Laminin-3 subunit beta</fullName>
    </alternativeName>
    <alternativeName>
        <fullName evidence="21">Laminin-4 subunit beta</fullName>
    </alternativeName>
    <alternativeName>
        <fullName evidence="17">Laminin-7 subunit beta</fullName>
    </alternativeName>
    <alternativeName>
        <fullName evidence="20">Laminin-9 subunit beta</fullName>
    </alternativeName>
    <alternativeName>
        <fullName evidence="16">S-laminin subunit beta</fullName>
    </alternativeName>
</protein>
<feature type="coiled-coil region" evidence="25">
    <location>
        <begin position="1555"/>
        <end position="1592"/>
    </location>
</feature>
<dbReference type="Pfam" id="PF00055">
    <property type="entry name" value="Laminin_N"/>
    <property type="match status" value="1"/>
</dbReference>
<dbReference type="InterPro" id="IPR008211">
    <property type="entry name" value="Laminin_N"/>
</dbReference>
<dbReference type="FunFam" id="2.10.25.10:FF:000130">
    <property type="entry name" value="Laminin subunit beta 1"/>
    <property type="match status" value="1"/>
</dbReference>
<feature type="domain" description="Laminin EGF-like" evidence="27">
    <location>
        <begin position="453"/>
        <end position="504"/>
    </location>
</feature>
<evidence type="ECO:0000256" key="15">
    <source>
        <dbReference type="ARBA" id="ARBA00071082"/>
    </source>
</evidence>
<feature type="disulfide bond" evidence="24">
    <location>
        <begin position="1093"/>
        <end position="1102"/>
    </location>
</feature>
<evidence type="ECO:0000256" key="20">
    <source>
        <dbReference type="ARBA" id="ARBA00080055"/>
    </source>
</evidence>
<dbReference type="CDD" id="cd00055">
    <property type="entry name" value="EGF_Lam"/>
    <property type="match status" value="13"/>
</dbReference>
<feature type="disulfide bond" evidence="24">
    <location>
        <begin position="1169"/>
        <end position="1181"/>
    </location>
</feature>
<comment type="caution">
    <text evidence="30">The sequence shown here is derived from an EMBL/GenBank/DDBJ whole genome shotgun (WGS) entry which is preliminary data.</text>
</comment>
<dbReference type="FunFam" id="2.10.25.10:FF:000101">
    <property type="entry name" value="Laminin subunit beta 1"/>
    <property type="match status" value="1"/>
</dbReference>
<dbReference type="FunFam" id="2.10.25.10:FF:000065">
    <property type="entry name" value="Laminin subunit beta 1"/>
    <property type="match status" value="1"/>
</dbReference>
<feature type="domain" description="Laminin EGF-like" evidence="27">
    <location>
        <begin position="1169"/>
        <end position="1218"/>
    </location>
</feature>
<keyword evidence="6 26" id="KW-0732">Signal</keyword>
<evidence type="ECO:0000256" key="18">
    <source>
        <dbReference type="ARBA" id="ARBA00079179"/>
    </source>
</evidence>
<dbReference type="InterPro" id="IPR000742">
    <property type="entry name" value="EGF"/>
</dbReference>
<dbReference type="PROSITE" id="PS01248">
    <property type="entry name" value="EGF_LAM_1"/>
    <property type="match status" value="6"/>
</dbReference>
<feature type="disulfide bond" evidence="24">
    <location>
        <begin position="813"/>
        <end position="830"/>
    </location>
</feature>
<dbReference type="PANTHER" id="PTHR10574:SF279">
    <property type="entry name" value="LAMININ SUBUNIT BETA 4"/>
    <property type="match status" value="1"/>
</dbReference>
<evidence type="ECO:0000256" key="4">
    <source>
        <dbReference type="ARBA" id="ARBA00022530"/>
    </source>
</evidence>
<dbReference type="InterPro" id="IPR056558">
    <property type="entry name" value="LAMB1-4_helical"/>
</dbReference>
<evidence type="ECO:0000256" key="2">
    <source>
        <dbReference type="ARBA" id="ARBA00004302"/>
    </source>
</evidence>
<dbReference type="Gene3D" id="2.60.120.260">
    <property type="entry name" value="Galactose-binding domain-like"/>
    <property type="match status" value="1"/>
</dbReference>
<feature type="disulfide bond" evidence="24">
    <location>
        <begin position="1190"/>
        <end position="1199"/>
    </location>
</feature>
<dbReference type="PRINTS" id="PR00011">
    <property type="entry name" value="EGFLAMININ"/>
</dbReference>
<feature type="disulfide bond" evidence="24">
    <location>
        <begin position="880"/>
        <end position="889"/>
    </location>
</feature>
<feature type="domain" description="Laminin EGF-like" evidence="27">
    <location>
        <begin position="393"/>
        <end position="452"/>
    </location>
</feature>
<evidence type="ECO:0000256" key="11">
    <source>
        <dbReference type="ARBA" id="ARBA00023157"/>
    </source>
</evidence>
<dbReference type="Pfam" id="PF24999">
    <property type="entry name" value="LAMB4"/>
    <property type="match status" value="1"/>
</dbReference>
<dbReference type="PROSITE" id="PS51117">
    <property type="entry name" value="LAMININ_NTER"/>
    <property type="match status" value="1"/>
</dbReference>
<feature type="disulfide bond" evidence="24">
    <location>
        <begin position="1171"/>
        <end position="1188"/>
    </location>
</feature>
<dbReference type="Gene3D" id="2.10.25.10">
    <property type="entry name" value="Laminin"/>
    <property type="match status" value="11"/>
</dbReference>
<feature type="disulfide bond" evidence="24">
    <location>
        <begin position="924"/>
        <end position="933"/>
    </location>
</feature>
<keyword evidence="11 24" id="KW-1015">Disulfide bond</keyword>
<feature type="disulfide bond" evidence="24">
    <location>
        <begin position="1036"/>
        <end position="1045"/>
    </location>
</feature>
<evidence type="ECO:0000256" key="7">
    <source>
        <dbReference type="ARBA" id="ARBA00022737"/>
    </source>
</evidence>
<reference evidence="30 31" key="1">
    <citation type="journal article" date="2018" name="Nat. Ecol. Evol.">
        <title>Shark genomes provide insights into elasmobranch evolution and the origin of vertebrates.</title>
        <authorList>
            <person name="Hara Y"/>
            <person name="Yamaguchi K"/>
            <person name="Onimaru K"/>
            <person name="Kadota M"/>
            <person name="Koyanagi M"/>
            <person name="Keeley SD"/>
            <person name="Tatsumi K"/>
            <person name="Tanaka K"/>
            <person name="Motone F"/>
            <person name="Kageyama Y"/>
            <person name="Nozu R"/>
            <person name="Adachi N"/>
            <person name="Nishimura O"/>
            <person name="Nakagawa R"/>
            <person name="Tanegashima C"/>
            <person name="Kiyatake I"/>
            <person name="Matsumoto R"/>
            <person name="Murakumo K"/>
            <person name="Nishida K"/>
            <person name="Terakita A"/>
            <person name="Kuratani S"/>
            <person name="Sato K"/>
            <person name="Hyodo S Kuraku.S."/>
        </authorList>
    </citation>
    <scope>NUCLEOTIDE SEQUENCE [LARGE SCALE GENOMIC DNA]</scope>
</reference>
<evidence type="ECO:0000256" key="19">
    <source>
        <dbReference type="ARBA" id="ARBA00079356"/>
    </source>
</evidence>
<feature type="disulfide bond" evidence="24">
    <location>
        <begin position="488"/>
        <end position="502"/>
    </location>
</feature>
<comment type="subcellular location">
    <subcellularLocation>
        <location evidence="2">Secreted</location>
        <location evidence="2">Extracellular space</location>
        <location evidence="2">Extracellular matrix</location>
        <location evidence="2">Basement membrane</location>
    </subcellularLocation>
</comment>
<dbReference type="GO" id="GO:0009888">
    <property type="term" value="P:tissue development"/>
    <property type="evidence" value="ECO:0007669"/>
    <property type="project" value="TreeGrafter"/>
</dbReference>
<feature type="disulfide bond" evidence="24">
    <location>
        <begin position="476"/>
        <end position="485"/>
    </location>
</feature>
<dbReference type="InterPro" id="IPR056860">
    <property type="entry name" value="LAMB4_dom"/>
</dbReference>
<evidence type="ECO:0000256" key="24">
    <source>
        <dbReference type="PROSITE-ProRule" id="PRU00460"/>
    </source>
</evidence>
<comment type="caution">
    <text evidence="24">Lacks conserved residue(s) required for the propagation of feature annotation.</text>
</comment>
<evidence type="ECO:0000256" key="13">
    <source>
        <dbReference type="ARBA" id="ARBA00023292"/>
    </source>
</evidence>
<comment type="subunit">
    <text evidence="14">Laminin is a complex glycoprotein, consisting of three different polypeptide chains (alpha, beta, gamma), which are bound to each other by disulfide bonds into a cross-shaped molecule comprising one long and three short arms with globules at each end. Beta-2 is a subunit of laminin-3 (laminin-121 or S-laminin), laminin-4 (laminin-221 or S-merosin), laminin-7 (laminin-321 or KS-laminin), laminin-9 (laminin-421), laminin-11 (laminin-521), laminin-14 (laminin-423) and laminin-15 (laminin-523).</text>
</comment>
<dbReference type="InterPro" id="IPR050440">
    <property type="entry name" value="Laminin/Netrin_ECM"/>
</dbReference>
<feature type="domain" description="Laminin EGF-like" evidence="27">
    <location>
        <begin position="1012"/>
        <end position="1063"/>
    </location>
</feature>
<feature type="coiled-coil region" evidence="25">
    <location>
        <begin position="1648"/>
        <end position="1764"/>
    </location>
</feature>
<feature type="domain" description="Laminin N-terminal" evidence="29">
    <location>
        <begin position="22"/>
        <end position="262"/>
    </location>
</feature>
<feature type="disulfide bond" evidence="24">
    <location>
        <begin position="1142"/>
        <end position="1151"/>
    </location>
</feature>
<proteinExistence type="predicted"/>
<keyword evidence="31" id="KW-1185">Reference proteome</keyword>
<feature type="disulfide bond" evidence="24">
    <location>
        <begin position="832"/>
        <end position="841"/>
    </location>
</feature>
<dbReference type="GO" id="GO:0070831">
    <property type="term" value="P:basement membrane assembly"/>
    <property type="evidence" value="ECO:0007669"/>
    <property type="project" value="TreeGrafter"/>
</dbReference>
<dbReference type="FunFam" id="2.170.300.10:FF:000004">
    <property type="entry name" value="Laminin subunit beta 1"/>
    <property type="match status" value="1"/>
</dbReference>
<feature type="coiled-coil region" evidence="25">
    <location>
        <begin position="1456"/>
        <end position="1525"/>
    </location>
</feature>
<feature type="disulfide bond" evidence="24">
    <location>
        <begin position="1202"/>
        <end position="1216"/>
    </location>
</feature>
<dbReference type="OrthoDB" id="5985440at2759"/>
<dbReference type="Pfam" id="PF24973">
    <property type="entry name" value="EGF_LMN_ATRN"/>
    <property type="match status" value="2"/>
</dbReference>
<evidence type="ECO:0000259" key="28">
    <source>
        <dbReference type="PROSITE" id="PS51116"/>
    </source>
</evidence>
<evidence type="ECO:0000313" key="30">
    <source>
        <dbReference type="EMBL" id="GCC38084.1"/>
    </source>
</evidence>
<dbReference type="GO" id="GO:0034446">
    <property type="term" value="P:substrate adhesion-dependent cell spreading"/>
    <property type="evidence" value="ECO:0007669"/>
    <property type="project" value="TreeGrafter"/>
</dbReference>
<evidence type="ECO:0000256" key="14">
    <source>
        <dbReference type="ARBA" id="ARBA00065009"/>
    </source>
</evidence>
<dbReference type="FunFam" id="2.10.25.10:FF:000333">
    <property type="entry name" value="netrin-4 isoform X2"/>
    <property type="match status" value="1"/>
</dbReference>
<keyword evidence="4" id="KW-0272">Extracellular matrix</keyword>
<evidence type="ECO:0000256" key="21">
    <source>
        <dbReference type="ARBA" id="ARBA00080199"/>
    </source>
</evidence>
<dbReference type="InterPro" id="IPR002049">
    <property type="entry name" value="LE_dom"/>
</dbReference>
<evidence type="ECO:0000256" key="22">
    <source>
        <dbReference type="ARBA" id="ARBA00080856"/>
    </source>
</evidence>
<feature type="domain" description="Laminin EGF-like" evidence="27">
    <location>
        <begin position="859"/>
        <end position="904"/>
    </location>
</feature>
<feature type="disulfide bond" evidence="24">
    <location>
        <begin position="861"/>
        <end position="878"/>
    </location>
</feature>
<dbReference type="OMA" id="RRCSCHP"/>
<evidence type="ECO:0000256" key="6">
    <source>
        <dbReference type="ARBA" id="ARBA00022729"/>
    </source>
</evidence>
<gene>
    <name evidence="30" type="ORF">chiPu_0016595</name>
</gene>
<dbReference type="FunFam" id="2.60.120.260:FF:000010">
    <property type="entry name" value="Laminin subunit beta 1"/>
    <property type="match status" value="1"/>
</dbReference>
<evidence type="ECO:0000256" key="1">
    <source>
        <dbReference type="ARBA" id="ARBA00002418"/>
    </source>
</evidence>
<dbReference type="SUPFAM" id="SSF57196">
    <property type="entry name" value="EGF/Laminin"/>
    <property type="match status" value="13"/>
</dbReference>
<feature type="disulfide bond" evidence="24">
    <location>
        <begin position="1123"/>
        <end position="1140"/>
    </location>
</feature>
<dbReference type="PANTHER" id="PTHR10574">
    <property type="entry name" value="NETRIN/LAMININ-RELATED"/>
    <property type="match status" value="1"/>
</dbReference>
<keyword evidence="13 24" id="KW-0424">Laminin EGF-like domain</keyword>
<dbReference type="Pfam" id="PF23219">
    <property type="entry name" value="LAMB1"/>
    <property type="match status" value="1"/>
</dbReference>
<feature type="coiled-coil region" evidence="25">
    <location>
        <begin position="1301"/>
        <end position="1335"/>
    </location>
</feature>
<comment type="function">
    <text evidence="1">Binding to cells via a high affinity receptor, laminin is thought to mediate the attachment, migration and organization of cells into tissues during embryonic development by interacting with other extracellular matrix components.</text>
</comment>
<dbReference type="FunFam" id="2.10.25.10:FF:000011">
    <property type="entry name" value="Cadherin EGF LAG seven-pass G-type receptor"/>
    <property type="match status" value="2"/>
</dbReference>
<dbReference type="FunFam" id="2.10.25.10:FF:000084">
    <property type="entry name" value="Laminin subunit alpha 3"/>
    <property type="match status" value="1"/>
</dbReference>
<dbReference type="Pfam" id="PF00053">
    <property type="entry name" value="EGF_laminin"/>
    <property type="match status" value="11"/>
</dbReference>
<feature type="domain" description="Laminin EGF-like" evidence="27">
    <location>
        <begin position="905"/>
        <end position="952"/>
    </location>
</feature>
<keyword evidence="7" id="KW-0677">Repeat</keyword>
<evidence type="ECO:0000259" key="29">
    <source>
        <dbReference type="PROSITE" id="PS51117"/>
    </source>
</evidence>
<feature type="domain" description="Laminin EGF-like" evidence="27">
    <location>
        <begin position="330"/>
        <end position="392"/>
    </location>
</feature>
<dbReference type="Proteomes" id="UP000287033">
    <property type="component" value="Unassembled WGS sequence"/>
</dbReference>
<keyword evidence="3" id="KW-0964">Secreted</keyword>
<evidence type="ECO:0000256" key="9">
    <source>
        <dbReference type="ARBA" id="ARBA00022889"/>
    </source>
</evidence>
<keyword evidence="5" id="KW-0597">Phosphoprotein</keyword>
<dbReference type="PROSITE" id="PS51116">
    <property type="entry name" value="LAMININ_IVB"/>
    <property type="match status" value="1"/>
</dbReference>
<evidence type="ECO:0000256" key="16">
    <source>
        <dbReference type="ARBA" id="ARBA00075305"/>
    </source>
</evidence>
<dbReference type="STRING" id="137246.A0A401T666"/>
<keyword evidence="12" id="KW-0325">Glycoprotein</keyword>
<feature type="disulfide bond" evidence="24">
    <location>
        <begin position="811"/>
        <end position="823"/>
    </location>
</feature>
<feature type="domain" description="Laminin IV type B" evidence="28">
    <location>
        <begin position="544"/>
        <end position="805"/>
    </location>
</feature>
<dbReference type="GO" id="GO:0009887">
    <property type="term" value="P:animal organ morphogenesis"/>
    <property type="evidence" value="ECO:0007669"/>
    <property type="project" value="TreeGrafter"/>
</dbReference>
<evidence type="ECO:0000256" key="8">
    <source>
        <dbReference type="ARBA" id="ARBA00022869"/>
    </source>
</evidence>
<feature type="disulfide bond" evidence="24">
    <location>
        <begin position="936"/>
        <end position="950"/>
    </location>
</feature>
<feature type="signal peptide" evidence="26">
    <location>
        <begin position="1"/>
        <end position="17"/>
    </location>
</feature>
<feature type="disulfide bond" evidence="24">
    <location>
        <begin position="423"/>
        <end position="432"/>
    </location>
</feature>
<accession>A0A401T666</accession>
<dbReference type="SMART" id="SM00181">
    <property type="entry name" value="EGF"/>
    <property type="match status" value="6"/>
</dbReference>
<evidence type="ECO:0000313" key="31">
    <source>
        <dbReference type="Proteomes" id="UP000287033"/>
    </source>
</evidence>
<feature type="chain" id="PRO_5019142535" description="Laminin subunit beta-2" evidence="26">
    <location>
        <begin position="18"/>
        <end position="1798"/>
    </location>
</feature>
<dbReference type="PROSITE" id="PS50027">
    <property type="entry name" value="EGF_LAM_2"/>
    <property type="match status" value="10"/>
</dbReference>
<feature type="domain" description="Laminin EGF-like" evidence="27">
    <location>
        <begin position="811"/>
        <end position="858"/>
    </location>
</feature>
<evidence type="ECO:0000256" key="26">
    <source>
        <dbReference type="SAM" id="SignalP"/>
    </source>
</evidence>
<dbReference type="GO" id="GO:0005608">
    <property type="term" value="C:laminin-3 complex"/>
    <property type="evidence" value="ECO:0007669"/>
    <property type="project" value="UniProtKB-ARBA"/>
</dbReference>
<evidence type="ECO:0000256" key="10">
    <source>
        <dbReference type="ARBA" id="ARBA00023054"/>
    </source>
</evidence>
<dbReference type="EMBL" id="BEZZ01001108">
    <property type="protein sequence ID" value="GCC38084.1"/>
    <property type="molecule type" value="Genomic_DNA"/>
</dbReference>
<keyword evidence="8" id="KW-0084">Basement membrane</keyword>
<dbReference type="InterPro" id="IPR056863">
    <property type="entry name" value="LMN_ATRN_NET-like_EGF"/>
</dbReference>
<dbReference type="InterPro" id="IPR013015">
    <property type="entry name" value="Laminin_IV_B"/>
</dbReference>
<keyword evidence="10 25" id="KW-0175">Coiled coil</keyword>
<feature type="domain" description="Laminin EGF-like" evidence="27">
    <location>
        <begin position="1064"/>
        <end position="1120"/>
    </location>
</feature>
<dbReference type="GO" id="GO:0016477">
    <property type="term" value="P:cell migration"/>
    <property type="evidence" value="ECO:0007669"/>
    <property type="project" value="TreeGrafter"/>
</dbReference>
<dbReference type="GO" id="GO:0007411">
    <property type="term" value="P:axon guidance"/>
    <property type="evidence" value="ECO:0007669"/>
    <property type="project" value="TreeGrafter"/>
</dbReference>
<evidence type="ECO:0000256" key="5">
    <source>
        <dbReference type="ARBA" id="ARBA00022553"/>
    </source>
</evidence>
<dbReference type="Gene3D" id="2.170.300.10">
    <property type="entry name" value="Tie2 ligand-binding domain superfamily"/>
    <property type="match status" value="1"/>
</dbReference>
<dbReference type="Pfam" id="PF21199">
    <property type="entry name" value="LAMININ_IV_B"/>
    <property type="match status" value="1"/>
</dbReference>
<dbReference type="SMART" id="SM00136">
    <property type="entry name" value="LamNT"/>
    <property type="match status" value="1"/>
</dbReference>
<dbReference type="FunFam" id="2.10.25.10:FF:000209">
    <property type="entry name" value="Laminin subunit alpha 5"/>
    <property type="match status" value="1"/>
</dbReference>
<organism evidence="30 31">
    <name type="scientific">Chiloscyllium punctatum</name>
    <name type="common">Brownbanded bambooshark</name>
    <name type="synonym">Hemiscyllium punctatum</name>
    <dbReference type="NCBI Taxonomy" id="137246"/>
    <lineage>
        <taxon>Eukaryota</taxon>
        <taxon>Metazoa</taxon>
        <taxon>Chordata</taxon>
        <taxon>Craniata</taxon>
        <taxon>Vertebrata</taxon>
        <taxon>Chondrichthyes</taxon>
        <taxon>Elasmobranchii</taxon>
        <taxon>Galeomorphii</taxon>
        <taxon>Galeoidea</taxon>
        <taxon>Orectolobiformes</taxon>
        <taxon>Hemiscylliidae</taxon>
        <taxon>Chiloscyllium</taxon>
    </lineage>
</organism>
<dbReference type="FunFam" id="2.10.25.10:FF:000138">
    <property type="entry name" value="Laminin subunit beta 1"/>
    <property type="match status" value="1"/>
</dbReference>
<sequence length="1798" mass="201497">MMLQIFAILVLLKVVSGQGDCTAGSCYPPLGDLLVGRSSQLSASSTCGLNRPEKYCILSHLQDEQKCFTCDSRLPYNHISSTSSHRIENVITAFEPDRKRKWWQSKNGVHHVSIRLDLEILFQFSHLFLSFKTFRPAAMLVERSSDFGQTWRVLRYFAYDCASTFPNIPHGPGQKVDDVICDSKYSDLEPSTGGEVVLKALDPHFQINDPYSHEIRELITFTNLRINFTQLHTLGDTRLRRRQARANEKYYYALYEMVVRGSCFCYGHASQCIPLENIRGDVFDQQGMVHGRCICQHNTDGANCERCKDFYNDSPWQPARGSERDECRRCNCNGHSEKCHFDMAVYLASGEVSGGICDECQHNTMGQNCNQCKPFFYQDPVRMISDPYACVACNCDPGGSLNNGMCESHTDQSLGTVAGRCICKRNVEGTRCDQCKPGYFGLSAVNPEGCEECRCDSRGSVSAYSVCDAISGECHCHRYVTGKNCEQCLPSYWGLGNINYGCSPCDCDIGGAYDNFCSLHDGQCRCLPNIIRRQCNEPAPGYFFAPLDYYLYEAELAKPIGNSGSLVGPTSLPPCDEYLRRQGYNFRVEHGTLILQRITKRHMRLQRKRQVMNPESQVQIVSREYVPGGSTTWTGLGFARVPRGTGLRFIVDNIPYPMDFTAAIRYESESAGDWMASIQVWPTNQPSNSQCRNNLPSREPYTVSLPATSRIIFLHTPICLEPSVQYIVEIYFHSLPTPNNQFSDHILIDSLGLIPMINSLEDFNSKTDLDEYRRYRCVDAAYQVVPQTIPEVCERLIASMSARIHNGAIPCCCNPQGSISRICSKFGGQCQCKPGVIGRCCDSCAPGFYGFGTNSCSPCSCNRQGAIDSICDQRTGQCRCHRNTVGHACDRCRPGYYGFPTCRPCQCNRHSESCDPQTGICVNCRAFATGNNCERCSEGYFGNPSLNEPCRPCQCPDIPNSGRYFAHSCYKDSRTQQLVCTCLEGHSGSHCERCSPGFYGTLIGIGDHCLPCSCNDNIDRRDPGACDPQTGKCLKCLHNTYGPNCQYCKPGYYGSALNKDCKQCTCNGIGLDRGRCVPNSLCMCDQATGQCPCLPNVVGNSCVKCAPGFWNLRSGRGCKPCYCDPQNSVSSQCDEVTGQCQCKAGYSGKTCSECQDNYYGNPRIQCISCNCSLEGTERPACDKTTGACKCREGVTGQQCNKCAWGYCKEFPNCTGCHPCFKLIDEEICSIIRATESLINKTNFVPGQTPGPSYDERLKKLEKKFAAVANKLNDSVASPDEFEKTKDYFDKIREIKMQINTHLNISNNTEQHNRDIDDLNEEIDKLSQKVNRFRIDSRTIANASGNFEDINKYYQNSKTSQQKVNDSELVLNNSNMTREKAAALLNKTMLINRDEIHALNNKTKLLELSILKICGGQGNISCNESQCDGALCRDRLGNQRCNASNCTGILTLANSAHTRNNETINQMNDLLEKLQNAISTIDSLRNMTQETKDKANKLSDKVATSKDELEKEKQETKAIIDKVKEFLSADGVSPEDLEKIANHVLSIKLPISWEELVNKSKQIQNIISEIKDLEKELENLNRWSEEAKTLLIRAMKTVKVTEEIPNPEELQEDLDKIKEAQKNVTDAIMRIRVNLNNSDTAISQINKKIESIFETLMQLMNNVTKLQNEAEEVKNKTDNNKIMAQKAKEKANRAKAHAEEAEQEFQKMNETYVKLSNINVQEIPPDGKQKAEQLQQDAADLAKDLEEKLQRITALEKKLQDGYQKIKEKEDYLSDLEQNVTSIKAFIDSKLSHYVDCFP</sequence>
<dbReference type="FunFam" id="2.170.300.10:FF:000001">
    <property type="entry name" value="Laminin subunit beta-1"/>
    <property type="match status" value="1"/>
</dbReference>
<evidence type="ECO:0000256" key="23">
    <source>
        <dbReference type="ARBA" id="ARBA00081237"/>
    </source>
</evidence>
<name>A0A401T666_CHIPU</name>
<evidence type="ECO:0000259" key="27">
    <source>
        <dbReference type="PROSITE" id="PS50027"/>
    </source>
</evidence>
<evidence type="ECO:0000256" key="12">
    <source>
        <dbReference type="ARBA" id="ARBA00023180"/>
    </source>
</evidence>
<feature type="domain" description="Laminin EGF-like" evidence="27">
    <location>
        <begin position="1121"/>
        <end position="1168"/>
    </location>
</feature>
<dbReference type="SMART" id="SM00180">
    <property type="entry name" value="EGF_Lam"/>
    <property type="match status" value="13"/>
</dbReference>
<feature type="disulfide bond" evidence="24">
    <location>
        <begin position="859"/>
        <end position="871"/>
    </location>
</feature>
<keyword evidence="9" id="KW-0130">Cell adhesion</keyword>
<evidence type="ECO:0000256" key="25">
    <source>
        <dbReference type="SAM" id="Coils"/>
    </source>
</evidence>
<evidence type="ECO:0000256" key="3">
    <source>
        <dbReference type="ARBA" id="ARBA00022525"/>
    </source>
</evidence>
<feature type="disulfide bond" evidence="24">
    <location>
        <begin position="360"/>
        <end position="369"/>
    </location>
</feature>
<dbReference type="FunFam" id="2.10.25.10:FF:000145">
    <property type="entry name" value="Laminin subunit beta 1"/>
    <property type="match status" value="1"/>
</dbReference>
<evidence type="ECO:0000256" key="17">
    <source>
        <dbReference type="ARBA" id="ARBA00076137"/>
    </source>
</evidence>
<feature type="disulfide bond" evidence="24">
    <location>
        <begin position="1121"/>
        <end position="1133"/>
    </location>
</feature>